<keyword evidence="3" id="KW-1185">Reference proteome</keyword>
<evidence type="ECO:0000313" key="2">
    <source>
        <dbReference type="EMBL" id="KAK5090861.1"/>
    </source>
</evidence>
<dbReference type="Gene3D" id="3.10.129.10">
    <property type="entry name" value="Hotdog Thioesterase"/>
    <property type="match status" value="1"/>
</dbReference>
<accession>A0AAN7T8E4</accession>
<dbReference type="EMBL" id="JAVRRJ010000001">
    <property type="protein sequence ID" value="KAK5090861.1"/>
    <property type="molecule type" value="Genomic_DNA"/>
</dbReference>
<protein>
    <submittedName>
        <fullName evidence="2">Uncharacterized protein</fullName>
    </submittedName>
</protein>
<dbReference type="SUPFAM" id="SSF54637">
    <property type="entry name" value="Thioesterase/thiol ester dehydrase-isomerase"/>
    <property type="match status" value="1"/>
</dbReference>
<dbReference type="AlphaFoldDB" id="A0AAN7T8E4"/>
<dbReference type="Proteomes" id="UP001309876">
    <property type="component" value="Unassembled WGS sequence"/>
</dbReference>
<feature type="region of interest" description="Disordered" evidence="1">
    <location>
        <begin position="280"/>
        <end position="303"/>
    </location>
</feature>
<comment type="caution">
    <text evidence="2">The sequence shown here is derived from an EMBL/GenBank/DDBJ whole genome shotgun (WGS) entry which is preliminary data.</text>
</comment>
<evidence type="ECO:0000313" key="3">
    <source>
        <dbReference type="Proteomes" id="UP001309876"/>
    </source>
</evidence>
<gene>
    <name evidence="2" type="ORF">LTR05_001038</name>
</gene>
<reference evidence="2 3" key="1">
    <citation type="submission" date="2023-08" db="EMBL/GenBank/DDBJ databases">
        <title>Black Yeasts Isolated from many extreme environments.</title>
        <authorList>
            <person name="Coleine C."/>
            <person name="Stajich J.E."/>
            <person name="Selbmann L."/>
        </authorList>
    </citation>
    <scope>NUCLEOTIDE SEQUENCE [LARGE SCALE GENOMIC DNA]</scope>
    <source>
        <strain evidence="2 3">CCFEE 5910</strain>
    </source>
</reference>
<sequence>MLTSRLFLRRPPRIPLFKPLYGILGGTAIVTYEYLAPPFERGTEEYQELQEEIEEILDTSPVVEELREHGWFEEPVVPSKTMHVPGDRHLVQDTLTGVQGLTMKQFRHPDQQTASAVVFFAGFGLEGWPDYLHGGAIMSMFKQAYDRHLTPLIKNEGLTLAFNADEDIEAAFDVNSFTFHKPVRPGEIYTVFVFSQGFGTSYNTKTGSSMMVDSAQLILTPGDFMPEIAFHPERVDVNVPENVIHATCLVRVMLDTDRVSKGELGDKRLEQLTAEAKRISEKYESSHKAAMPRSTTGFGKDGG</sequence>
<organism evidence="2 3">
    <name type="scientific">Lithohypha guttulata</name>
    <dbReference type="NCBI Taxonomy" id="1690604"/>
    <lineage>
        <taxon>Eukaryota</taxon>
        <taxon>Fungi</taxon>
        <taxon>Dikarya</taxon>
        <taxon>Ascomycota</taxon>
        <taxon>Pezizomycotina</taxon>
        <taxon>Eurotiomycetes</taxon>
        <taxon>Chaetothyriomycetidae</taxon>
        <taxon>Chaetothyriales</taxon>
        <taxon>Trichomeriaceae</taxon>
        <taxon>Lithohypha</taxon>
    </lineage>
</organism>
<name>A0AAN7T8E4_9EURO</name>
<dbReference type="InterPro" id="IPR029069">
    <property type="entry name" value="HotDog_dom_sf"/>
</dbReference>
<evidence type="ECO:0000256" key="1">
    <source>
        <dbReference type="SAM" id="MobiDB-lite"/>
    </source>
</evidence>
<proteinExistence type="predicted"/>